<protein>
    <submittedName>
        <fullName evidence="3">Subtilase family protein</fullName>
    </submittedName>
</protein>
<dbReference type="CDD" id="cd04843">
    <property type="entry name" value="Peptidases_S8_11"/>
    <property type="match status" value="1"/>
</dbReference>
<dbReference type="InterPro" id="IPR034073">
    <property type="entry name" value="Subtilisin_DY-like_dom"/>
</dbReference>
<accession>A0ABX9JTX3</accession>
<dbReference type="Proteomes" id="UP000256345">
    <property type="component" value="Unassembled WGS sequence"/>
</dbReference>
<reference evidence="3 4" key="1">
    <citation type="submission" date="2018-08" db="EMBL/GenBank/DDBJ databases">
        <title>Genomic Encyclopedia of Archaeal and Bacterial Type Strains, Phase II (KMG-II): from individual species to whole genera.</title>
        <authorList>
            <person name="Goeker M."/>
        </authorList>
    </citation>
    <scope>NUCLEOTIDE SEQUENCE [LARGE SCALE GENOMIC DNA]</scope>
    <source>
        <strain evidence="3 4">DSM 2261</strain>
    </source>
</reference>
<dbReference type="SUPFAM" id="SSF52743">
    <property type="entry name" value="Subtilisin-like"/>
    <property type="match status" value="1"/>
</dbReference>
<dbReference type="Pfam" id="PF00082">
    <property type="entry name" value="Peptidase_S8"/>
    <property type="match status" value="1"/>
</dbReference>
<proteinExistence type="predicted"/>
<comment type="caution">
    <text evidence="3">The sequence shown here is derived from an EMBL/GenBank/DDBJ whole genome shotgun (WGS) entry which is preliminary data.</text>
</comment>
<dbReference type="InterPro" id="IPR000209">
    <property type="entry name" value="Peptidase_S8/S53_dom"/>
</dbReference>
<evidence type="ECO:0000259" key="2">
    <source>
        <dbReference type="Pfam" id="PF00082"/>
    </source>
</evidence>
<keyword evidence="4" id="KW-1185">Reference proteome</keyword>
<name>A0ABX9JTX3_9BACT</name>
<organism evidence="3 4">
    <name type="scientific">Archangium gephyra</name>
    <dbReference type="NCBI Taxonomy" id="48"/>
    <lineage>
        <taxon>Bacteria</taxon>
        <taxon>Pseudomonadati</taxon>
        <taxon>Myxococcota</taxon>
        <taxon>Myxococcia</taxon>
        <taxon>Myxococcales</taxon>
        <taxon>Cystobacterineae</taxon>
        <taxon>Archangiaceae</taxon>
        <taxon>Archangium</taxon>
    </lineage>
</organism>
<evidence type="ECO:0000313" key="3">
    <source>
        <dbReference type="EMBL" id="REG27008.1"/>
    </source>
</evidence>
<evidence type="ECO:0000313" key="4">
    <source>
        <dbReference type="Proteomes" id="UP000256345"/>
    </source>
</evidence>
<gene>
    <name evidence="3" type="ORF">ATI61_11014</name>
</gene>
<dbReference type="RefSeq" id="WP_116120627.1">
    <property type="nucleotide sequence ID" value="NZ_CP011509.1"/>
</dbReference>
<feature type="region of interest" description="Disordered" evidence="1">
    <location>
        <begin position="443"/>
        <end position="498"/>
    </location>
</feature>
<dbReference type="InterPro" id="IPR036852">
    <property type="entry name" value="Peptidase_S8/S53_dom_sf"/>
</dbReference>
<feature type="domain" description="Peptidase S8/S53" evidence="2">
    <location>
        <begin position="184"/>
        <end position="388"/>
    </location>
</feature>
<dbReference type="EMBL" id="QUMU01000010">
    <property type="protein sequence ID" value="REG27008.1"/>
    <property type="molecule type" value="Genomic_DNA"/>
</dbReference>
<sequence>MQIRPPRVVVKFQDEIGTGQVQILKDFESRLARQFDGIRLTRLFRQSPQDLRSLRRRARATDPSYEPVNLNSYFALEVAADGTQQAVVNHLAEGEKAVVEKAYVEPGPIKPPQVNALGDPPKKSQGYLGPAPMGIDASFAWTTKGGDGAGLGFVDLEQGWALGHEDLVAHGIKLISGINAAYFDHGTSVLGVVASVNNAVGGVGITPGLVSVRVISQWRIGGGCTAQPILDASFVMGYGDVLLLEAQTELWGYDLVPVEIEPAVFDVIRQATALGIVVVEAGGNGNFNLDNVKDPGVKDPLGGRIFNRAGGPKAGFRDSGAIIVGAASSDEKHARLVSSCYGSRIDCYGWGEKVETATTNTNASELHSYTSTFGGTSSASAIVAGVALSTQGMAVVTYGEPYDPWRLRCILSDPSLGTSSASPTGEPIGVMPDLKAIAERGLKPDPECKHVGHGAESHPAPGHTGAVGGVGAPERHKRSLKPPPSGPDPQYPPPSTIR</sequence>
<dbReference type="Gene3D" id="3.40.50.200">
    <property type="entry name" value="Peptidase S8/S53 domain"/>
    <property type="match status" value="1"/>
</dbReference>
<feature type="compositionally biased region" description="Basic and acidic residues" evidence="1">
    <location>
        <begin position="443"/>
        <end position="456"/>
    </location>
</feature>
<evidence type="ECO:0000256" key="1">
    <source>
        <dbReference type="SAM" id="MobiDB-lite"/>
    </source>
</evidence>
<feature type="compositionally biased region" description="Pro residues" evidence="1">
    <location>
        <begin position="481"/>
        <end position="498"/>
    </location>
</feature>